<organism evidence="1 2">
    <name type="scientific">Leucobacter komagatae</name>
    <dbReference type="NCBI Taxonomy" id="55969"/>
    <lineage>
        <taxon>Bacteria</taxon>
        <taxon>Bacillati</taxon>
        <taxon>Actinomycetota</taxon>
        <taxon>Actinomycetes</taxon>
        <taxon>Micrococcales</taxon>
        <taxon>Microbacteriaceae</taxon>
        <taxon>Leucobacter</taxon>
    </lineage>
</organism>
<comment type="caution">
    <text evidence="1">The sequence shown here is derived from an EMBL/GenBank/DDBJ whole genome shotgun (WGS) entry which is preliminary data.</text>
</comment>
<dbReference type="AlphaFoldDB" id="A0A542Y9K5"/>
<name>A0A542Y9K5_9MICO</name>
<evidence type="ECO:0000313" key="2">
    <source>
        <dbReference type="Proteomes" id="UP000319094"/>
    </source>
</evidence>
<dbReference type="Proteomes" id="UP000319094">
    <property type="component" value="Unassembled WGS sequence"/>
</dbReference>
<dbReference type="EMBL" id="VFON01000001">
    <property type="protein sequence ID" value="TQL44761.1"/>
    <property type="molecule type" value="Genomic_DNA"/>
</dbReference>
<reference evidence="1 2" key="1">
    <citation type="submission" date="2019-06" db="EMBL/GenBank/DDBJ databases">
        <title>Sequencing the genomes of 1000 actinobacteria strains.</title>
        <authorList>
            <person name="Klenk H.-P."/>
        </authorList>
    </citation>
    <scope>NUCLEOTIDE SEQUENCE [LARGE SCALE GENOMIC DNA]</scope>
    <source>
        <strain evidence="1 2">DSM 8803</strain>
    </source>
</reference>
<sequence length="82" mass="8411">MLVARSAIAHMLTGRGALAQSDDLGTALPRLVNAGRLPPGTARSRFLTVVPSHPTVTPAETSALLNVVVSILSELCPGGPEI</sequence>
<evidence type="ECO:0000313" key="1">
    <source>
        <dbReference type="EMBL" id="TQL44761.1"/>
    </source>
</evidence>
<accession>A0A542Y9K5</accession>
<proteinExistence type="predicted"/>
<gene>
    <name evidence="1" type="ORF">FB468_2830</name>
</gene>
<keyword evidence="2" id="KW-1185">Reference proteome</keyword>
<protein>
    <submittedName>
        <fullName evidence="1">Uncharacterized protein</fullName>
    </submittedName>
</protein>